<organism evidence="1 2">
    <name type="scientific">Paracholeplasma vituli</name>
    <dbReference type="NCBI Taxonomy" id="69473"/>
    <lineage>
        <taxon>Bacteria</taxon>
        <taxon>Bacillati</taxon>
        <taxon>Mycoplasmatota</taxon>
        <taxon>Mollicutes</taxon>
        <taxon>Acholeplasmatales</taxon>
        <taxon>Acholeplasmataceae</taxon>
        <taxon>Paracholeplasma</taxon>
    </lineage>
</organism>
<protein>
    <submittedName>
        <fullName evidence="1">Helix-turn-helix domain-containing protein</fullName>
    </submittedName>
</protein>
<dbReference type="EMBL" id="JAOEGN010000001">
    <property type="protein sequence ID" value="MCU0104133.1"/>
    <property type="molecule type" value="Genomic_DNA"/>
</dbReference>
<evidence type="ECO:0000313" key="1">
    <source>
        <dbReference type="EMBL" id="MCU0104133.1"/>
    </source>
</evidence>
<name>A0ABT2PTR6_9MOLU</name>
<dbReference type="SUPFAM" id="SSF47413">
    <property type="entry name" value="lambda repressor-like DNA-binding domains"/>
    <property type="match status" value="1"/>
</dbReference>
<accession>A0ABT2PTR6</accession>
<dbReference type="Proteomes" id="UP001209076">
    <property type="component" value="Unassembled WGS sequence"/>
</dbReference>
<sequence length="76" mass="8575">MATTFPRINMRATGKNIESLRKQKNLSVKGIQAFFGFDSPQAIYKWQWGDSLPSIDNLVVLATVFEVSIMNILVID</sequence>
<comment type="caution">
    <text evidence="1">The sequence shown here is derived from an EMBL/GenBank/DDBJ whole genome shotgun (WGS) entry which is preliminary data.</text>
</comment>
<reference evidence="2" key="1">
    <citation type="submission" date="2023-07" db="EMBL/GenBank/DDBJ databases">
        <title>Novel Mycoplasma species identified in domestic and wild animals.</title>
        <authorList>
            <person name="Volokhov D.V."/>
            <person name="Furtak V.A."/>
            <person name="Zagorodnyaya T.A."/>
        </authorList>
    </citation>
    <scope>NUCLEOTIDE SEQUENCE [LARGE SCALE GENOMIC DNA]</scope>
    <source>
        <strain evidence="2">92-19</strain>
    </source>
</reference>
<keyword evidence="2" id="KW-1185">Reference proteome</keyword>
<proteinExistence type="predicted"/>
<dbReference type="Gene3D" id="1.10.260.40">
    <property type="entry name" value="lambda repressor-like DNA-binding domains"/>
    <property type="match status" value="1"/>
</dbReference>
<dbReference type="InterPro" id="IPR010982">
    <property type="entry name" value="Lambda_DNA-bd_dom_sf"/>
</dbReference>
<gene>
    <name evidence="1" type="ORF">N7603_00465</name>
</gene>
<dbReference type="InterPro" id="IPR001387">
    <property type="entry name" value="Cro/C1-type_HTH"/>
</dbReference>
<dbReference type="CDD" id="cd00093">
    <property type="entry name" value="HTH_XRE"/>
    <property type="match status" value="1"/>
</dbReference>
<evidence type="ECO:0000313" key="2">
    <source>
        <dbReference type="Proteomes" id="UP001209076"/>
    </source>
</evidence>